<organism evidence="2">
    <name type="scientific">Buchnera aphidicola</name>
    <dbReference type="NCBI Taxonomy" id="9"/>
    <lineage>
        <taxon>Bacteria</taxon>
        <taxon>Pseudomonadati</taxon>
        <taxon>Pseudomonadota</taxon>
        <taxon>Gammaproteobacteria</taxon>
        <taxon>Enterobacterales</taxon>
        <taxon>Erwiniaceae</taxon>
        <taxon>Buchnera</taxon>
    </lineage>
</organism>
<reference evidence="2" key="1">
    <citation type="submission" date="1993-08" db="EMBL/GenBank/DDBJ databases">
        <title>Buchnera aphidicola (a prokaryotic endosymbiont of aphids) contains a putative 16S rRNA operon unlinked to the 23S rRNA-encoding gene; sequence determination and promoter and terminator analysis.</title>
        <authorList>
            <person name="Munson M.A."/>
            <person name="Baumann L."/>
            <person name="Baumann P."/>
        </authorList>
    </citation>
    <scope>NUCLEOTIDE SEQUENCE</scope>
</reference>
<proteinExistence type="predicted"/>
<dbReference type="GO" id="GO:0005524">
    <property type="term" value="F:ATP binding"/>
    <property type="evidence" value="ECO:0007669"/>
    <property type="project" value="InterPro"/>
</dbReference>
<sequence>MNILSKLRNKIKKSLIKSKILINQKIIIQKNKNEKNGHYQLNNLYSISNFNNMSPEILSKKIIKNMSSQKMIQKMVFSKPCFINI</sequence>
<dbReference type="InterPro" id="IPR036695">
    <property type="entry name" value="Arg-tRNA-synth_N_sf"/>
</dbReference>
<protein>
    <submittedName>
        <fullName evidence="2">Arginyl-tRNA synthetase</fullName>
    </submittedName>
</protein>
<dbReference type="Pfam" id="PF03485">
    <property type="entry name" value="Arg_tRNA_synt_N"/>
    <property type="match status" value="1"/>
</dbReference>
<dbReference type="AlphaFoldDB" id="Q44637"/>
<dbReference type="GO" id="GO:0005737">
    <property type="term" value="C:cytoplasm"/>
    <property type="evidence" value="ECO:0007669"/>
    <property type="project" value="InterPro"/>
</dbReference>
<feature type="non-terminal residue" evidence="2">
    <location>
        <position position="85"/>
    </location>
</feature>
<keyword evidence="2" id="KW-0436">Ligase</keyword>
<dbReference type="SUPFAM" id="SSF55190">
    <property type="entry name" value="Arginyl-tRNA synthetase (ArgRS), N-terminal 'additional' domain"/>
    <property type="match status" value="1"/>
</dbReference>
<keyword evidence="2" id="KW-0030">Aminoacyl-tRNA synthetase</keyword>
<dbReference type="Gene3D" id="3.30.1360.70">
    <property type="entry name" value="Arginyl tRNA synthetase N-terminal domain"/>
    <property type="match status" value="1"/>
</dbReference>
<evidence type="ECO:0000313" key="2">
    <source>
        <dbReference type="EMBL" id="AAA72379.1"/>
    </source>
</evidence>
<dbReference type="SMART" id="SM01016">
    <property type="entry name" value="Arg_tRNA_synt_N"/>
    <property type="match status" value="1"/>
</dbReference>
<name>Q44637_9GAMM</name>
<feature type="domain" description="Arginyl tRNA synthetase N-terminal" evidence="1">
    <location>
        <begin position="1"/>
        <end position="85"/>
    </location>
</feature>
<accession>Q44637</accession>
<dbReference type="InterPro" id="IPR005148">
    <property type="entry name" value="Arg-tRNA-synth_N"/>
</dbReference>
<dbReference type="EMBL" id="L18928">
    <property type="protein sequence ID" value="AAA72379.1"/>
    <property type="molecule type" value="Genomic_DNA"/>
</dbReference>
<evidence type="ECO:0000259" key="1">
    <source>
        <dbReference type="SMART" id="SM01016"/>
    </source>
</evidence>
<dbReference type="GO" id="GO:0006420">
    <property type="term" value="P:arginyl-tRNA aminoacylation"/>
    <property type="evidence" value="ECO:0007669"/>
    <property type="project" value="InterPro"/>
</dbReference>
<gene>
    <name evidence="2" type="primary">argS</name>
</gene>
<dbReference type="GO" id="GO:0004814">
    <property type="term" value="F:arginine-tRNA ligase activity"/>
    <property type="evidence" value="ECO:0007669"/>
    <property type="project" value="InterPro"/>
</dbReference>